<feature type="transmembrane region" description="Helical" evidence="1">
    <location>
        <begin position="47"/>
        <end position="67"/>
    </location>
</feature>
<dbReference type="Proteomes" id="UP000005396">
    <property type="component" value="Unassembled WGS sequence"/>
</dbReference>
<organism evidence="2 3">
    <name type="scientific">Enterocloster bolteae (strain ATCC BAA-613 / DSM 15670 / CCUG 46953 / JCM 12243 / WAL 16351)</name>
    <name type="common">Clostridium bolteae</name>
    <dbReference type="NCBI Taxonomy" id="411902"/>
    <lineage>
        <taxon>Bacteria</taxon>
        <taxon>Bacillati</taxon>
        <taxon>Bacillota</taxon>
        <taxon>Clostridia</taxon>
        <taxon>Lachnospirales</taxon>
        <taxon>Lachnospiraceae</taxon>
        <taxon>Enterocloster</taxon>
    </lineage>
</organism>
<keyword evidence="1" id="KW-0812">Transmembrane</keyword>
<proteinExistence type="predicted"/>
<dbReference type="AlphaFoldDB" id="A8RYD6"/>
<keyword evidence="1" id="KW-0472">Membrane</keyword>
<dbReference type="EMBL" id="ABCC02000039">
    <property type="protein sequence ID" value="EDP14555.1"/>
    <property type="molecule type" value="Genomic_DNA"/>
</dbReference>
<evidence type="ECO:0000313" key="2">
    <source>
        <dbReference type="EMBL" id="EDP14555.1"/>
    </source>
</evidence>
<dbReference type="PaxDb" id="411902-CLOBOL_05097"/>
<dbReference type="HOGENOM" id="CLU_2179219_0_0_9"/>
<comment type="caution">
    <text evidence="2">The sequence shown here is derived from an EMBL/GenBank/DDBJ whole genome shotgun (WGS) entry which is preliminary data.</text>
</comment>
<accession>A8RYD6</accession>
<reference evidence="2 3" key="2">
    <citation type="submission" date="2007-09" db="EMBL/GenBank/DDBJ databases">
        <title>Draft genome sequence of Clostridium bolteae (ATCC BAA-613).</title>
        <authorList>
            <person name="Sudarsanam P."/>
            <person name="Ley R."/>
            <person name="Guruge J."/>
            <person name="Turnbaugh P.J."/>
            <person name="Mahowald M."/>
            <person name="Liep D."/>
            <person name="Gordon J."/>
        </authorList>
    </citation>
    <scope>NUCLEOTIDE SEQUENCE [LARGE SCALE GENOMIC DNA]</scope>
    <source>
        <strain evidence="3">ATCC BAA-613 / DSM 15670 / CCUG 46953 / JCM 12243 / WAL 16351</strain>
    </source>
</reference>
<keyword evidence="1" id="KW-1133">Transmembrane helix</keyword>
<sequence length="109" mass="12722">MLFPSSCFVFSCLFSPVSFPPGLLPISLLHLQAIFSVPCKCHVLVNWFTDIWSIVLFTMIVNIFFCFKYFSRILHSTFPYFLCIYHIYHHHKLVISLFPLLLPAVSFSQ</sequence>
<gene>
    <name evidence="2" type="ORF">CLOBOL_05097</name>
</gene>
<reference evidence="2 3" key="1">
    <citation type="submission" date="2007-08" db="EMBL/GenBank/DDBJ databases">
        <authorList>
            <person name="Fulton L."/>
            <person name="Clifton S."/>
            <person name="Fulton B."/>
            <person name="Xu J."/>
            <person name="Minx P."/>
            <person name="Pepin K.H."/>
            <person name="Johnson M."/>
            <person name="Thiruvilangam P."/>
            <person name="Bhonagiri V."/>
            <person name="Nash W.E."/>
            <person name="Mardis E.R."/>
            <person name="Wilson R.K."/>
        </authorList>
    </citation>
    <scope>NUCLEOTIDE SEQUENCE [LARGE SCALE GENOMIC DNA]</scope>
    <source>
        <strain evidence="3">ATCC BAA-613 / DSM 15670 / CCUG 46953 / JCM 12243 / WAL 16351</strain>
    </source>
</reference>
<evidence type="ECO:0000256" key="1">
    <source>
        <dbReference type="SAM" id="Phobius"/>
    </source>
</evidence>
<name>A8RYD6_ENTBW</name>
<protein>
    <submittedName>
        <fullName evidence="2">Uncharacterized protein</fullName>
    </submittedName>
</protein>
<evidence type="ECO:0000313" key="3">
    <source>
        <dbReference type="Proteomes" id="UP000005396"/>
    </source>
</evidence>